<dbReference type="InterPro" id="IPR005673">
    <property type="entry name" value="ABC_phos-bd_PstS"/>
</dbReference>
<dbReference type="Proteomes" id="UP000467124">
    <property type="component" value="Unassembled WGS sequence"/>
</dbReference>
<dbReference type="InterPro" id="IPR024370">
    <property type="entry name" value="PBP_domain"/>
</dbReference>
<evidence type="ECO:0000256" key="2">
    <source>
        <dbReference type="ARBA" id="ARBA00022448"/>
    </source>
</evidence>
<dbReference type="GO" id="GO:0043190">
    <property type="term" value="C:ATP-binding cassette (ABC) transporter complex"/>
    <property type="evidence" value="ECO:0007669"/>
    <property type="project" value="InterPro"/>
</dbReference>
<organism evidence="8 9">
    <name type="scientific">Nocardiopsis alba</name>
    <dbReference type="NCBI Taxonomy" id="53437"/>
    <lineage>
        <taxon>Bacteria</taxon>
        <taxon>Bacillati</taxon>
        <taxon>Actinomycetota</taxon>
        <taxon>Actinomycetes</taxon>
        <taxon>Streptosporangiales</taxon>
        <taxon>Nocardiopsidaceae</taxon>
        <taxon>Nocardiopsis</taxon>
    </lineage>
</organism>
<protein>
    <recommendedName>
        <fullName evidence="4">Phosphate-binding protein</fullName>
    </recommendedName>
</protein>
<evidence type="ECO:0000256" key="1">
    <source>
        <dbReference type="ARBA" id="ARBA00008725"/>
    </source>
</evidence>
<dbReference type="RefSeq" id="WP_017534752.1">
    <property type="nucleotide sequence ID" value="NZ_JBEXQO010000012.1"/>
</dbReference>
<evidence type="ECO:0000256" key="4">
    <source>
        <dbReference type="PIRNR" id="PIRNR002756"/>
    </source>
</evidence>
<feature type="domain" description="PBP" evidence="7">
    <location>
        <begin position="74"/>
        <end position="365"/>
    </location>
</feature>
<dbReference type="EMBL" id="WWHY01000001">
    <property type="protein sequence ID" value="MYR35165.1"/>
    <property type="molecule type" value="Genomic_DNA"/>
</dbReference>
<feature type="binding site" evidence="5">
    <location>
        <position position="111"/>
    </location>
    <ligand>
        <name>phosphate</name>
        <dbReference type="ChEBI" id="CHEBI:43474"/>
    </ligand>
</feature>
<evidence type="ECO:0000256" key="3">
    <source>
        <dbReference type="ARBA" id="ARBA00022592"/>
    </source>
</evidence>
<dbReference type="PANTHER" id="PTHR42996">
    <property type="entry name" value="PHOSPHATE-BINDING PROTEIN PSTS"/>
    <property type="match status" value="1"/>
</dbReference>
<name>A0A7K2IZG4_9ACTN</name>
<dbReference type="GO" id="GO:0042301">
    <property type="term" value="F:phosphate ion binding"/>
    <property type="evidence" value="ECO:0007669"/>
    <property type="project" value="InterPro"/>
</dbReference>
<gene>
    <name evidence="8" type="primary">pstS</name>
    <name evidence="8" type="ORF">GTW20_23610</name>
</gene>
<feature type="binding site" evidence="5">
    <location>
        <begin position="81"/>
        <end position="83"/>
    </location>
    <ligand>
        <name>phosphate</name>
        <dbReference type="ChEBI" id="CHEBI:43474"/>
    </ligand>
</feature>
<evidence type="ECO:0000256" key="6">
    <source>
        <dbReference type="SAM" id="MobiDB-lite"/>
    </source>
</evidence>
<proteinExistence type="inferred from homology"/>
<sequence length="396" mass="41846">MRTTDTDEGDRGSVLPSNKRTRTQDDPRRRAHASRGVASAALAGLMLATTACGSDDAVQGAAPAVPDDLECFSGSLHGSGSSAQENAMTTWIAGFQSACEDARIYYDSIGSGGGRNQFIDGAVSFAGTDAALDPEENADAMERCGGSDTINLPTYVVAIAVVFNLEGVDSLDLSPDTVARIFDQDITRWNDPAIAADNPDLDLPDLAITQVTRADDSGTTENFTNYLSQAAPDSWPHEPGGQWPITPRESAQGNSGIADTVSRADGAIGYVEMSHLHGLPAANIGVGDEFVPISPEAAAKVVADSPRREDNTSEFDLALDLDYGTTEAGSYPLVLVSYETVCRDYPDEGEADRVKAFLRYVVSPEGQEEASAETDSTPVNDDLRAELLRSIEAIGS</sequence>
<evidence type="ECO:0000259" key="7">
    <source>
        <dbReference type="Pfam" id="PF12849"/>
    </source>
</evidence>
<keyword evidence="3 4" id="KW-0592">Phosphate transport</keyword>
<reference evidence="8 9" key="1">
    <citation type="journal article" date="2019" name="Nat. Commun.">
        <title>The antimicrobial potential of Streptomyces from insect microbiomes.</title>
        <authorList>
            <person name="Chevrette M.G."/>
            <person name="Carlson C.M."/>
            <person name="Ortega H.E."/>
            <person name="Thomas C."/>
            <person name="Ananiev G.E."/>
            <person name="Barns K.J."/>
            <person name="Book A.J."/>
            <person name="Cagnazzo J."/>
            <person name="Carlos C."/>
            <person name="Flanigan W."/>
            <person name="Grubbs K.J."/>
            <person name="Horn H.A."/>
            <person name="Hoffmann F.M."/>
            <person name="Klassen J.L."/>
            <person name="Knack J.J."/>
            <person name="Lewin G.R."/>
            <person name="McDonald B.R."/>
            <person name="Muller L."/>
            <person name="Melo W.G.P."/>
            <person name="Pinto-Tomas A.A."/>
            <person name="Schmitz A."/>
            <person name="Wendt-Pienkowski E."/>
            <person name="Wildman S."/>
            <person name="Zhao M."/>
            <person name="Zhang F."/>
            <person name="Bugni T.S."/>
            <person name="Andes D.R."/>
            <person name="Pupo M.T."/>
            <person name="Currie C.R."/>
        </authorList>
    </citation>
    <scope>NUCLEOTIDE SEQUENCE [LARGE SCALE GENOMIC DNA]</scope>
    <source>
        <strain evidence="8 9">SID5840</strain>
    </source>
</reference>
<dbReference type="Gene3D" id="3.40.190.10">
    <property type="entry name" value="Periplasmic binding protein-like II"/>
    <property type="match status" value="2"/>
</dbReference>
<evidence type="ECO:0000313" key="9">
    <source>
        <dbReference type="Proteomes" id="UP000467124"/>
    </source>
</evidence>
<feature type="binding site" evidence="5">
    <location>
        <begin position="217"/>
        <end position="219"/>
    </location>
    <ligand>
        <name>phosphate</name>
        <dbReference type="ChEBI" id="CHEBI:43474"/>
    </ligand>
</feature>
<evidence type="ECO:0000313" key="8">
    <source>
        <dbReference type="EMBL" id="MYR35165.1"/>
    </source>
</evidence>
<dbReference type="PIRSF" id="PIRSF002756">
    <property type="entry name" value="PstS"/>
    <property type="match status" value="1"/>
</dbReference>
<dbReference type="Pfam" id="PF12849">
    <property type="entry name" value="PBP_like_2"/>
    <property type="match status" value="1"/>
</dbReference>
<keyword evidence="2 4" id="KW-0813">Transport</keyword>
<dbReference type="SUPFAM" id="SSF53850">
    <property type="entry name" value="Periplasmic binding protein-like II"/>
    <property type="match status" value="1"/>
</dbReference>
<feature type="binding site" evidence="5">
    <location>
        <position position="129"/>
    </location>
    <ligand>
        <name>phosphate</name>
        <dbReference type="ChEBI" id="CHEBI:43474"/>
    </ligand>
</feature>
<dbReference type="AlphaFoldDB" id="A0A7K2IZG4"/>
<feature type="region of interest" description="Disordered" evidence="6">
    <location>
        <begin position="1"/>
        <end position="35"/>
    </location>
</feature>
<evidence type="ECO:0000256" key="5">
    <source>
        <dbReference type="PIRSR" id="PIRSR002756-1"/>
    </source>
</evidence>
<comment type="similarity">
    <text evidence="1 4">Belongs to the PstS family.</text>
</comment>
<dbReference type="GO" id="GO:0035435">
    <property type="term" value="P:phosphate ion transmembrane transport"/>
    <property type="evidence" value="ECO:0007669"/>
    <property type="project" value="InterPro"/>
</dbReference>
<dbReference type="PANTHER" id="PTHR42996:SF1">
    <property type="entry name" value="PHOSPHATE-BINDING PROTEIN PSTS"/>
    <property type="match status" value="1"/>
</dbReference>
<dbReference type="NCBIfam" id="TIGR00975">
    <property type="entry name" value="3a0107s03"/>
    <property type="match status" value="1"/>
</dbReference>
<accession>A0A7K2IZG4</accession>
<dbReference type="InterPro" id="IPR050962">
    <property type="entry name" value="Phosphate-bind_PstS"/>
</dbReference>
<dbReference type="CDD" id="cd13565">
    <property type="entry name" value="PBP2_PstS"/>
    <property type="match status" value="1"/>
</dbReference>
<comment type="caution">
    <text evidence="8">The sequence shown here is derived from an EMBL/GenBank/DDBJ whole genome shotgun (WGS) entry which is preliminary data.</text>
</comment>